<proteinExistence type="predicted"/>
<name>A0ABU0ABS9_9BACI</name>
<organism evidence="1 2">
    <name type="scientific">Cytobacillus purgationiresistens</name>
    <dbReference type="NCBI Taxonomy" id="863449"/>
    <lineage>
        <taxon>Bacteria</taxon>
        <taxon>Bacillati</taxon>
        <taxon>Bacillota</taxon>
        <taxon>Bacilli</taxon>
        <taxon>Bacillales</taxon>
        <taxon>Bacillaceae</taxon>
        <taxon>Cytobacillus</taxon>
    </lineage>
</organism>
<gene>
    <name evidence="1" type="ORF">J2S17_000577</name>
</gene>
<comment type="caution">
    <text evidence="1">The sequence shown here is derived from an EMBL/GenBank/DDBJ whole genome shotgun (WGS) entry which is preliminary data.</text>
</comment>
<evidence type="ECO:0008006" key="3">
    <source>
        <dbReference type="Google" id="ProtNLM"/>
    </source>
</evidence>
<keyword evidence="2" id="KW-1185">Reference proteome</keyword>
<evidence type="ECO:0000313" key="1">
    <source>
        <dbReference type="EMBL" id="MDQ0268708.1"/>
    </source>
</evidence>
<accession>A0ABU0ABS9</accession>
<dbReference type="EMBL" id="JAUSUB010000002">
    <property type="protein sequence ID" value="MDQ0268708.1"/>
    <property type="molecule type" value="Genomic_DNA"/>
</dbReference>
<dbReference type="InterPro" id="IPR019076">
    <property type="entry name" value="Spore_lipoprot_YhcN/YlaJ-like"/>
</dbReference>
<sequence>MKKLIIVTVLFISLSGCSKHESNEAPMSLVKVTHPTPSLINSDHRADDSSLLNDIEKDVEGYEELYDAAIVKNDNQILVAYKVKHLQRFHMKKIEKKLTDSLEKKYQDEEFIVSSDYKIFLEVVELHEKMKNPDYNSDEAEKKFKKIVEMQKELT</sequence>
<dbReference type="RefSeq" id="WP_307471686.1">
    <property type="nucleotide sequence ID" value="NZ_JAUSUB010000002.1"/>
</dbReference>
<reference evidence="1 2" key="1">
    <citation type="submission" date="2023-07" db="EMBL/GenBank/DDBJ databases">
        <title>Genomic Encyclopedia of Type Strains, Phase IV (KMG-IV): sequencing the most valuable type-strain genomes for metagenomic binning, comparative biology and taxonomic classification.</title>
        <authorList>
            <person name="Goeker M."/>
        </authorList>
    </citation>
    <scope>NUCLEOTIDE SEQUENCE [LARGE SCALE GENOMIC DNA]</scope>
    <source>
        <strain evidence="1 2">DSM 23494</strain>
    </source>
</reference>
<evidence type="ECO:0000313" key="2">
    <source>
        <dbReference type="Proteomes" id="UP001238088"/>
    </source>
</evidence>
<dbReference type="Proteomes" id="UP001238088">
    <property type="component" value="Unassembled WGS sequence"/>
</dbReference>
<protein>
    <recommendedName>
        <fullName evidence="3">Sporulation protein</fullName>
    </recommendedName>
</protein>
<dbReference type="PROSITE" id="PS51257">
    <property type="entry name" value="PROKAR_LIPOPROTEIN"/>
    <property type="match status" value="1"/>
</dbReference>
<dbReference type="Pfam" id="PF09580">
    <property type="entry name" value="Spore_YhcN_YlaJ"/>
    <property type="match status" value="1"/>
</dbReference>